<dbReference type="AlphaFoldDB" id="A0A9J6PAV4"/>
<protein>
    <submittedName>
        <fullName evidence="1">Uncharacterized protein</fullName>
    </submittedName>
</protein>
<reference evidence="1" key="1">
    <citation type="journal article" date="2021" name="mSystems">
        <title>Bacteria and Archaea Synergistically Convert Glycine Betaine to Biogenic Methane in the Formosa Cold Seep of the South China Sea.</title>
        <authorList>
            <person name="Li L."/>
            <person name="Zhang W."/>
            <person name="Zhang S."/>
            <person name="Song L."/>
            <person name="Sun Q."/>
            <person name="Zhang H."/>
            <person name="Xiang H."/>
            <person name="Dong X."/>
        </authorList>
    </citation>
    <scope>NUCLEOTIDE SEQUENCE</scope>
    <source>
        <strain evidence="1">ZWT</strain>
    </source>
</reference>
<sequence>MKIDYSIYPENGSILHEDKIKIGVDFKKFEDINIPSLCMSINNKHINALLSKEGIYFDNEAGRIYGLNLIKVEGISKRGKKFEIKWRFILLRNELSLKSVAIRCTDISDKKIEVGYRNELINSTGIKIYSVEQLYKTTVIGEKGFRCRELSTLEYLRIKWEGRKNVHSVNGYIFGYVKEAHRKYTMYNLRVANKYIEDYKFNDENEFNIPILNINKIKYLGKYLRKNKSYSGYIVINTREGIHKFIEEYRNGLDEGSKIGVWGIEFSSEEIRKTTLIGKNTSNTFYEGFRNKRTIVSNIEKYSLEVFINGRTIGEFVIPKFKNILCLSINIMDRKYGIETIKIIGGNQLTVLERTYNEEYSIFIDENINMEELNYLFVHIKCKNNGWIITSPIYIKGSFHSLR</sequence>
<evidence type="ECO:0000313" key="1">
    <source>
        <dbReference type="EMBL" id="MCM1992296.1"/>
    </source>
</evidence>
<name>A0A9J6PAV4_9CLOT</name>
<keyword evidence="2" id="KW-1185">Reference proteome</keyword>
<organism evidence="1 2">
    <name type="scientific">Oceanirhabdus seepicola</name>
    <dbReference type="NCBI Taxonomy" id="2828781"/>
    <lineage>
        <taxon>Bacteria</taxon>
        <taxon>Bacillati</taxon>
        <taxon>Bacillota</taxon>
        <taxon>Clostridia</taxon>
        <taxon>Eubacteriales</taxon>
        <taxon>Clostridiaceae</taxon>
        <taxon>Oceanirhabdus</taxon>
    </lineage>
</organism>
<accession>A0A9J6PAV4</accession>
<dbReference type="EMBL" id="JAGSOJ010000005">
    <property type="protein sequence ID" value="MCM1992296.1"/>
    <property type="molecule type" value="Genomic_DNA"/>
</dbReference>
<evidence type="ECO:0000313" key="2">
    <source>
        <dbReference type="Proteomes" id="UP001056429"/>
    </source>
</evidence>
<dbReference type="RefSeq" id="WP_250861454.1">
    <property type="nucleotide sequence ID" value="NZ_JAGSOJ010000005.1"/>
</dbReference>
<dbReference type="Proteomes" id="UP001056429">
    <property type="component" value="Unassembled WGS sequence"/>
</dbReference>
<reference evidence="1" key="2">
    <citation type="submission" date="2021-04" db="EMBL/GenBank/DDBJ databases">
        <authorList>
            <person name="Dong X."/>
        </authorList>
    </citation>
    <scope>NUCLEOTIDE SEQUENCE</scope>
    <source>
        <strain evidence="1">ZWT</strain>
    </source>
</reference>
<proteinExistence type="predicted"/>
<comment type="caution">
    <text evidence="1">The sequence shown here is derived from an EMBL/GenBank/DDBJ whole genome shotgun (WGS) entry which is preliminary data.</text>
</comment>
<gene>
    <name evidence="1" type="ORF">KDK92_21440</name>
</gene>